<proteinExistence type="predicted"/>
<accession>A0A512AFQ0</accession>
<sequence length="61" mass="6304">MAMTAASTAACTEITARVLMAEWVAGAGMASGIIRFGLKLRKGEVKVNCVWRALVSAGGYG</sequence>
<name>A0A512AFQ0_9SPHN</name>
<gene>
    <name evidence="1" type="ORF">NSE01_03050</name>
</gene>
<reference evidence="1 2" key="1">
    <citation type="submission" date="2019-07" db="EMBL/GenBank/DDBJ databases">
        <title>Whole genome shotgun sequence of Novosphingobium sediminis NBRC 106119.</title>
        <authorList>
            <person name="Hosoyama A."/>
            <person name="Uohara A."/>
            <person name="Ohji S."/>
            <person name="Ichikawa N."/>
        </authorList>
    </citation>
    <scope>NUCLEOTIDE SEQUENCE [LARGE SCALE GENOMIC DNA]</scope>
    <source>
        <strain evidence="1 2">NBRC 106119</strain>
    </source>
</reference>
<protein>
    <submittedName>
        <fullName evidence="1">Uncharacterized protein</fullName>
    </submittedName>
</protein>
<organism evidence="1 2">
    <name type="scientific">Novosphingobium sediminis</name>
    <dbReference type="NCBI Taxonomy" id="707214"/>
    <lineage>
        <taxon>Bacteria</taxon>
        <taxon>Pseudomonadati</taxon>
        <taxon>Pseudomonadota</taxon>
        <taxon>Alphaproteobacteria</taxon>
        <taxon>Sphingomonadales</taxon>
        <taxon>Sphingomonadaceae</taxon>
        <taxon>Novosphingobium</taxon>
    </lineage>
</organism>
<dbReference type="EMBL" id="BJYR01000002">
    <property type="protein sequence ID" value="GEN98472.1"/>
    <property type="molecule type" value="Genomic_DNA"/>
</dbReference>
<evidence type="ECO:0000313" key="1">
    <source>
        <dbReference type="EMBL" id="GEN98472.1"/>
    </source>
</evidence>
<dbReference type="AlphaFoldDB" id="A0A512AFQ0"/>
<evidence type="ECO:0000313" key="2">
    <source>
        <dbReference type="Proteomes" id="UP000321464"/>
    </source>
</evidence>
<comment type="caution">
    <text evidence="1">The sequence shown here is derived from an EMBL/GenBank/DDBJ whole genome shotgun (WGS) entry which is preliminary data.</text>
</comment>
<dbReference type="Proteomes" id="UP000321464">
    <property type="component" value="Unassembled WGS sequence"/>
</dbReference>
<keyword evidence="2" id="KW-1185">Reference proteome</keyword>